<gene>
    <name evidence="2" type="ORF">C1876_05645</name>
    <name evidence="3" type="ORF">DMP09_03225</name>
</gene>
<dbReference type="InterPro" id="IPR029050">
    <property type="entry name" value="Immunoprotect_excell_Ig-like"/>
</dbReference>
<dbReference type="EMBL" id="QICC01000007">
    <property type="protein sequence ID" value="RNM42763.1"/>
    <property type="molecule type" value="Genomic_DNA"/>
</dbReference>
<keyword evidence="1" id="KW-0732">Signal</keyword>
<dbReference type="InterPro" id="IPR032209">
    <property type="entry name" value="DUF5028"/>
</dbReference>
<evidence type="ECO:0000313" key="4">
    <source>
        <dbReference type="Proteomes" id="UP000253817"/>
    </source>
</evidence>
<accession>A0A3N0J0K2</accession>
<sequence length="213" mass="24245">MSARRWAALSRKRAIIVASILALVCAVGVRIYFVNANATAIEVEHYGMGEWVDLDGAFIYKRDIENTQGYSIKVNSARLMSYNEYIEEYGQDEGNTVEGLDGQSVVCLEVEAKNVGNEDGAIFIFDCKLIPKRKNDYFMYARHLWEESEPNAKDAFHLRLAKDSEYTTFIPYKVNINDEENQIEYKQPITDASFEFIVSNAPVRKVIDVSLSD</sequence>
<name>A0A3N0J0K2_9ACTN</name>
<evidence type="ECO:0000313" key="5">
    <source>
        <dbReference type="Proteomes" id="UP000270112"/>
    </source>
</evidence>
<evidence type="ECO:0000313" key="3">
    <source>
        <dbReference type="EMBL" id="RNM42763.1"/>
    </source>
</evidence>
<proteinExistence type="predicted"/>
<keyword evidence="4" id="KW-1185">Reference proteome</keyword>
<reference evidence="5" key="2">
    <citation type="submission" date="2018-05" db="EMBL/GenBank/DDBJ databases">
        <title>Genome Sequencing of selected type strains of the family Eggerthellaceae.</title>
        <authorList>
            <person name="Danylec N."/>
            <person name="Stoll D.A."/>
            <person name="Doetsch A."/>
            <person name="Huch M."/>
        </authorList>
    </citation>
    <scope>NUCLEOTIDE SEQUENCE [LARGE SCALE GENOMIC DNA]</scope>
    <source>
        <strain evidence="5">DSM 16107</strain>
    </source>
</reference>
<reference evidence="3" key="3">
    <citation type="journal article" date="2019" name="Microbiol. Resour. Announc.">
        <title>Draft Genome Sequences of Type Strains of Gordonibacter faecihominis, Paraeggerthella hongkongensis, Parvibacter caecicola,Slackia equolifaciens, Slackia faecicanis, and Slackia isoflavoniconvertens.</title>
        <authorList>
            <person name="Danylec N."/>
            <person name="Stoll D.A."/>
            <person name="Dotsch A."/>
            <person name="Huch M."/>
        </authorList>
    </citation>
    <scope>NUCLEOTIDE SEQUENCE</scope>
    <source>
        <strain evidence="3">DSM 16107</strain>
    </source>
</reference>
<organism evidence="3 5">
    <name type="scientific">Eggerthella sinensis</name>
    <dbReference type="NCBI Taxonomy" id="242230"/>
    <lineage>
        <taxon>Bacteria</taxon>
        <taxon>Bacillati</taxon>
        <taxon>Actinomycetota</taxon>
        <taxon>Coriobacteriia</taxon>
        <taxon>Eggerthellales</taxon>
        <taxon>Eggerthellaceae</taxon>
        <taxon>Eggerthella</taxon>
    </lineage>
</organism>
<dbReference type="Pfam" id="PF16431">
    <property type="entry name" value="DUF5028"/>
    <property type="match status" value="1"/>
</dbReference>
<dbReference type="Proteomes" id="UP000253817">
    <property type="component" value="Unassembled WGS sequence"/>
</dbReference>
<dbReference type="EMBL" id="PPTT01000007">
    <property type="protein sequence ID" value="RDB69875.1"/>
    <property type="molecule type" value="Genomic_DNA"/>
</dbReference>
<comment type="caution">
    <text evidence="3">The sequence shown here is derived from an EMBL/GenBank/DDBJ whole genome shotgun (WGS) entry which is preliminary data.</text>
</comment>
<reference evidence="2 4" key="1">
    <citation type="journal article" date="2018" name="Elife">
        <title>Discovery and characterization of a prevalent human gut bacterial enzyme sufficient for the inactivation of a family of plant toxins.</title>
        <authorList>
            <person name="Koppel N."/>
            <person name="Bisanz J.E."/>
            <person name="Pandelia M.E."/>
            <person name="Turnbaugh P.J."/>
            <person name="Balskus E.P."/>
        </authorList>
    </citation>
    <scope>NUCLEOTIDE SEQUENCE [LARGE SCALE GENOMIC DNA]</scope>
    <source>
        <strain evidence="2 4">DSM 16107</strain>
    </source>
</reference>
<evidence type="ECO:0000256" key="1">
    <source>
        <dbReference type="ARBA" id="ARBA00022729"/>
    </source>
</evidence>
<dbReference type="Gene3D" id="2.60.40.1240">
    <property type="match status" value="1"/>
</dbReference>
<dbReference type="AlphaFoldDB" id="A0A3N0J0K2"/>
<protein>
    <recommendedName>
        <fullName evidence="6">DUF5028 domain-containing protein</fullName>
    </recommendedName>
</protein>
<evidence type="ECO:0000313" key="2">
    <source>
        <dbReference type="EMBL" id="RDB69875.1"/>
    </source>
</evidence>
<dbReference type="Proteomes" id="UP000270112">
    <property type="component" value="Unassembled WGS sequence"/>
</dbReference>
<evidence type="ECO:0008006" key="6">
    <source>
        <dbReference type="Google" id="ProtNLM"/>
    </source>
</evidence>